<dbReference type="GO" id="GO:0032259">
    <property type="term" value="P:methylation"/>
    <property type="evidence" value="ECO:0007669"/>
    <property type="project" value="UniProtKB-KW"/>
</dbReference>
<dbReference type="EC" id="2.1.1.67" evidence="4 9"/>
<reference evidence="10 11" key="1">
    <citation type="submission" date="2020-01" db="EMBL/GenBank/DDBJ databases">
        <title>Genomes of bacteria type strains.</title>
        <authorList>
            <person name="Chen J."/>
            <person name="Zhu S."/>
            <person name="Yang J."/>
        </authorList>
    </citation>
    <scope>NUCLEOTIDE SEQUENCE [LARGE SCALE GENOMIC DNA]</scope>
    <source>
        <strain evidence="10 11">DSM 16655</strain>
    </source>
</reference>
<keyword evidence="7 9" id="KW-0808">Transferase</keyword>
<dbReference type="PIRSF" id="PIRSF023956">
    <property type="entry name" value="Thiopurine_S-methyltransferase"/>
    <property type="match status" value="1"/>
</dbReference>
<dbReference type="SUPFAM" id="SSF53335">
    <property type="entry name" value="S-adenosyl-L-methionine-dependent methyltransferases"/>
    <property type="match status" value="1"/>
</dbReference>
<comment type="caution">
    <text evidence="10">The sequence shown here is derived from an EMBL/GenBank/DDBJ whole genome shotgun (WGS) entry which is preliminary data.</text>
</comment>
<dbReference type="InterPro" id="IPR029063">
    <property type="entry name" value="SAM-dependent_MTases_sf"/>
</dbReference>
<comment type="catalytic activity">
    <reaction evidence="1 9">
        <text>S-adenosyl-L-methionine + a thiopurine = S-adenosyl-L-homocysteine + a thiopurine S-methylether.</text>
        <dbReference type="EC" id="2.1.1.67"/>
    </reaction>
</comment>
<evidence type="ECO:0000313" key="11">
    <source>
        <dbReference type="Proteomes" id="UP001320715"/>
    </source>
</evidence>
<dbReference type="PROSITE" id="PS51585">
    <property type="entry name" value="SAM_MT_TPMT"/>
    <property type="match status" value="1"/>
</dbReference>
<comment type="subcellular location">
    <subcellularLocation>
        <location evidence="2 9">Cytoplasm</location>
    </subcellularLocation>
</comment>
<sequence>MDHSFWHDRWESGRIGFHEGEPNRLLVAHFPALAVPDGGRVFVPLCGKTRDIGWILSRGHQVVGAELSELAIRQLFEELGVEPTISDMGALKRYSAIDIEIFVGDIFALTPEMLGPVDAVFDRAALVALPEEMRASYATHLVDLTGAAPQLLVCFEYDQRLQSGPPFSITQDEVRRRYSGVYGISEMVRQKLRDGMKGIPAWESVWLLTPH</sequence>
<dbReference type="HAMAP" id="MF_00812">
    <property type="entry name" value="Thiopur_methtran"/>
    <property type="match status" value="1"/>
</dbReference>
<keyword evidence="8 9" id="KW-0949">S-adenosyl-L-methionine</keyword>
<keyword evidence="6 9" id="KW-0489">Methyltransferase</keyword>
<dbReference type="EMBL" id="JAAAML010000001">
    <property type="protein sequence ID" value="MCO6408314.1"/>
    <property type="molecule type" value="Genomic_DNA"/>
</dbReference>
<dbReference type="PANTHER" id="PTHR10259">
    <property type="entry name" value="THIOPURINE S-METHYLTRANSFERASE"/>
    <property type="match status" value="1"/>
</dbReference>
<feature type="binding site" evidence="9">
    <location>
        <position position="123"/>
    </location>
    <ligand>
        <name>S-adenosyl-L-methionine</name>
        <dbReference type="ChEBI" id="CHEBI:59789"/>
    </ligand>
</feature>
<dbReference type="InterPro" id="IPR008854">
    <property type="entry name" value="TPMT"/>
</dbReference>
<evidence type="ECO:0000256" key="6">
    <source>
        <dbReference type="ARBA" id="ARBA00022603"/>
    </source>
</evidence>
<organism evidence="10 11">
    <name type="scientific">Hoeflea alexandrii</name>
    <dbReference type="NCBI Taxonomy" id="288436"/>
    <lineage>
        <taxon>Bacteria</taxon>
        <taxon>Pseudomonadati</taxon>
        <taxon>Pseudomonadota</taxon>
        <taxon>Alphaproteobacteria</taxon>
        <taxon>Hyphomicrobiales</taxon>
        <taxon>Rhizobiaceae</taxon>
        <taxon>Hoeflea</taxon>
    </lineage>
</organism>
<dbReference type="NCBIfam" id="TIGR03840">
    <property type="entry name" value="TMPT_Se_Te"/>
    <property type="match status" value="1"/>
</dbReference>
<proteinExistence type="inferred from homology"/>
<dbReference type="Proteomes" id="UP001320715">
    <property type="component" value="Unassembled WGS sequence"/>
</dbReference>
<evidence type="ECO:0000256" key="3">
    <source>
        <dbReference type="ARBA" id="ARBA00008145"/>
    </source>
</evidence>
<dbReference type="PANTHER" id="PTHR10259:SF11">
    <property type="entry name" value="THIOPURINE S-METHYLTRANSFERASE"/>
    <property type="match status" value="1"/>
</dbReference>
<gene>
    <name evidence="10" type="primary">tmpT</name>
    <name evidence="9" type="synonym">tpm</name>
    <name evidence="10" type="ORF">GTW23_09035</name>
</gene>
<comment type="similarity">
    <text evidence="3 9">Belongs to the class I-like SAM-binding methyltransferase superfamily. TPMT family.</text>
</comment>
<name>A0ABT1CQ60_9HYPH</name>
<feature type="binding site" evidence="9">
    <location>
        <position position="10"/>
    </location>
    <ligand>
        <name>S-adenosyl-L-methionine</name>
        <dbReference type="ChEBI" id="CHEBI:59789"/>
    </ligand>
</feature>
<evidence type="ECO:0000256" key="1">
    <source>
        <dbReference type="ARBA" id="ARBA00000903"/>
    </source>
</evidence>
<dbReference type="GO" id="GO:0008119">
    <property type="term" value="F:thiopurine S-methyltransferase activity"/>
    <property type="evidence" value="ECO:0007669"/>
    <property type="project" value="UniProtKB-EC"/>
</dbReference>
<evidence type="ECO:0000313" key="10">
    <source>
        <dbReference type="EMBL" id="MCO6408314.1"/>
    </source>
</evidence>
<dbReference type="Pfam" id="PF05724">
    <property type="entry name" value="TPMT"/>
    <property type="match status" value="1"/>
</dbReference>
<dbReference type="InterPro" id="IPR025835">
    <property type="entry name" value="Thiopurine_S-MeTrfase"/>
</dbReference>
<evidence type="ECO:0000256" key="4">
    <source>
        <dbReference type="ARBA" id="ARBA00011905"/>
    </source>
</evidence>
<protein>
    <recommendedName>
        <fullName evidence="4 9">Thiopurine S-methyltransferase</fullName>
        <ecNumber evidence="4 9">2.1.1.67</ecNumber>
    </recommendedName>
    <alternativeName>
        <fullName evidence="9">Thiopurine methyltransferase</fullName>
    </alternativeName>
</protein>
<dbReference type="RefSeq" id="WP_252915458.1">
    <property type="nucleotide sequence ID" value="NZ_JAAAML010000001.1"/>
</dbReference>
<feature type="binding site" evidence="9">
    <location>
        <position position="45"/>
    </location>
    <ligand>
        <name>S-adenosyl-L-methionine</name>
        <dbReference type="ChEBI" id="CHEBI:59789"/>
    </ligand>
</feature>
<feature type="binding site" evidence="9">
    <location>
        <position position="66"/>
    </location>
    <ligand>
        <name>S-adenosyl-L-methionine</name>
        <dbReference type="ChEBI" id="CHEBI:59789"/>
    </ligand>
</feature>
<evidence type="ECO:0000256" key="8">
    <source>
        <dbReference type="ARBA" id="ARBA00022691"/>
    </source>
</evidence>
<accession>A0ABT1CQ60</accession>
<evidence type="ECO:0000256" key="9">
    <source>
        <dbReference type="HAMAP-Rule" id="MF_00812"/>
    </source>
</evidence>
<keyword evidence="5 9" id="KW-0963">Cytoplasm</keyword>
<evidence type="ECO:0000256" key="2">
    <source>
        <dbReference type="ARBA" id="ARBA00004496"/>
    </source>
</evidence>
<dbReference type="NCBIfam" id="NF009732">
    <property type="entry name" value="PRK13255.1"/>
    <property type="match status" value="1"/>
</dbReference>
<keyword evidence="11" id="KW-1185">Reference proteome</keyword>
<evidence type="ECO:0000256" key="5">
    <source>
        <dbReference type="ARBA" id="ARBA00022490"/>
    </source>
</evidence>
<evidence type="ECO:0000256" key="7">
    <source>
        <dbReference type="ARBA" id="ARBA00022679"/>
    </source>
</evidence>
<dbReference type="Gene3D" id="3.40.50.150">
    <property type="entry name" value="Vaccinia Virus protein VP39"/>
    <property type="match status" value="1"/>
</dbReference>
<dbReference type="InterPro" id="IPR022474">
    <property type="entry name" value="Thiopur_S-MeTfrase_Se/Te_detox"/>
</dbReference>